<evidence type="ECO:0000313" key="1">
    <source>
        <dbReference type="EMBL" id="KAJ3642728.1"/>
    </source>
</evidence>
<feature type="non-terminal residue" evidence="1">
    <location>
        <position position="116"/>
    </location>
</feature>
<comment type="caution">
    <text evidence="1">The sequence shown here is derived from an EMBL/GenBank/DDBJ whole genome shotgun (WGS) entry which is preliminary data.</text>
</comment>
<organism evidence="1 2">
    <name type="scientific">Zophobas morio</name>
    <dbReference type="NCBI Taxonomy" id="2755281"/>
    <lineage>
        <taxon>Eukaryota</taxon>
        <taxon>Metazoa</taxon>
        <taxon>Ecdysozoa</taxon>
        <taxon>Arthropoda</taxon>
        <taxon>Hexapoda</taxon>
        <taxon>Insecta</taxon>
        <taxon>Pterygota</taxon>
        <taxon>Neoptera</taxon>
        <taxon>Endopterygota</taxon>
        <taxon>Coleoptera</taxon>
        <taxon>Polyphaga</taxon>
        <taxon>Cucujiformia</taxon>
        <taxon>Tenebrionidae</taxon>
        <taxon>Zophobas</taxon>
    </lineage>
</organism>
<sequence>MGDDGSSVCQVCKEYIHDLGHNNTVNHRFHFTKWAYNEYRKALVNDRHGIELKIEVKKVNNFHYDFRNIKGKYVIKVTPEQLRLHNCTITFKCKIKNTRKDPIFVTNTNVLHPSHY</sequence>
<proteinExistence type="predicted"/>
<gene>
    <name evidence="1" type="ORF">Zmor_025486</name>
</gene>
<protein>
    <submittedName>
        <fullName evidence="1">Uncharacterized protein</fullName>
    </submittedName>
</protein>
<evidence type="ECO:0000313" key="2">
    <source>
        <dbReference type="Proteomes" id="UP001168821"/>
    </source>
</evidence>
<dbReference type="Proteomes" id="UP001168821">
    <property type="component" value="Unassembled WGS sequence"/>
</dbReference>
<reference evidence="1" key="1">
    <citation type="journal article" date="2023" name="G3 (Bethesda)">
        <title>Whole genome assemblies of Zophobas morio and Tenebrio molitor.</title>
        <authorList>
            <person name="Kaur S."/>
            <person name="Stinson S.A."/>
            <person name="diCenzo G.C."/>
        </authorList>
    </citation>
    <scope>NUCLEOTIDE SEQUENCE</scope>
    <source>
        <strain evidence="1">QUZm001</strain>
    </source>
</reference>
<dbReference type="AlphaFoldDB" id="A0AA38M430"/>
<name>A0AA38M430_9CUCU</name>
<keyword evidence="2" id="KW-1185">Reference proteome</keyword>
<dbReference type="EMBL" id="JALNTZ010000008">
    <property type="protein sequence ID" value="KAJ3642728.1"/>
    <property type="molecule type" value="Genomic_DNA"/>
</dbReference>
<accession>A0AA38M430</accession>